<evidence type="ECO:0000256" key="3">
    <source>
        <dbReference type="ARBA" id="ARBA00022692"/>
    </source>
</evidence>
<dbReference type="RefSeq" id="WP_217777350.1">
    <property type="nucleotide sequence ID" value="NZ_JAHRWL010000001.1"/>
</dbReference>
<evidence type="ECO:0000256" key="5">
    <source>
        <dbReference type="ARBA" id="ARBA00023136"/>
    </source>
</evidence>
<feature type="domain" description="Polysaccharide chain length determinant N-terminal" evidence="8">
    <location>
        <begin position="9"/>
        <end position="58"/>
    </location>
</feature>
<keyword evidence="10" id="KW-1185">Reference proteome</keyword>
<reference evidence="9" key="1">
    <citation type="submission" date="2021-06" db="EMBL/GenBank/DDBJ databases">
        <title>Thalassococcus sp. CAU 1522 isolated from sea sand, Republic of Korea.</title>
        <authorList>
            <person name="Kim W."/>
        </authorList>
    </citation>
    <scope>NUCLEOTIDE SEQUENCE</scope>
    <source>
        <strain evidence="9">CAU 1522</strain>
    </source>
</reference>
<evidence type="ECO:0000256" key="7">
    <source>
        <dbReference type="SAM" id="Phobius"/>
    </source>
</evidence>
<feature type="coiled-coil region" evidence="6">
    <location>
        <begin position="276"/>
        <end position="303"/>
    </location>
</feature>
<keyword evidence="3 7" id="KW-0812">Transmembrane</keyword>
<feature type="transmembrane region" description="Helical" evidence="7">
    <location>
        <begin position="398"/>
        <end position="417"/>
    </location>
</feature>
<evidence type="ECO:0000256" key="6">
    <source>
        <dbReference type="SAM" id="Coils"/>
    </source>
</evidence>
<dbReference type="Proteomes" id="UP001166293">
    <property type="component" value="Unassembled WGS sequence"/>
</dbReference>
<evidence type="ECO:0000313" key="10">
    <source>
        <dbReference type="Proteomes" id="UP001166293"/>
    </source>
</evidence>
<comment type="subcellular location">
    <subcellularLocation>
        <location evidence="1">Cell membrane</location>
        <topology evidence="1">Multi-pass membrane protein</topology>
    </subcellularLocation>
</comment>
<evidence type="ECO:0000256" key="4">
    <source>
        <dbReference type="ARBA" id="ARBA00022989"/>
    </source>
</evidence>
<feature type="transmembrane region" description="Helical" evidence="7">
    <location>
        <begin position="18"/>
        <end position="37"/>
    </location>
</feature>
<dbReference type="PANTHER" id="PTHR32309:SF13">
    <property type="entry name" value="FERRIC ENTEROBACTIN TRANSPORT PROTEIN FEPE"/>
    <property type="match status" value="1"/>
</dbReference>
<evidence type="ECO:0000256" key="2">
    <source>
        <dbReference type="ARBA" id="ARBA00022475"/>
    </source>
</evidence>
<sequence>MNQFQTFEEVLSALRRRAWLVLLVAFIGSVLSVVYAMQQVKLYEAIAVVQIEDSSVPDQLAGASAATQDAARRVRLIEQRLMARDNLVRIMEKHDLFSDDPELSMNERIFRMRQSARIEEIINQAQVWQPNVRPSGLLITVTLDDPQKAADLANELMYSVIDQSRSRSFDRVRGTLDFFSIEERRVAEDIEKLESEIAEFKGINAEALPEGLASLREQLVAIREAELEFDQQIVALDTNASRARENVLSRQIALIEEQKRLLSERREQIETILARAPDVERDLGRLQRELTGLQEQYAVVTRRKAEAAMGQLLEDRQQTDRFEVLETALVPEHPVTRSRRQLALMGGVASLLAGLAAAFLIEMMNPAIRNAAQMERVLGIQPVVSIPRITTTRDKRRHSALVIGTVLAGLAVLWGAARFAGDRLPFTELLARLLPGLTRY</sequence>
<name>A0ABS6N6Y0_9RHOB</name>
<gene>
    <name evidence="9" type="ORF">KUH32_07170</name>
</gene>
<keyword evidence="4 7" id="KW-1133">Transmembrane helix</keyword>
<comment type="caution">
    <text evidence="9">The sequence shown here is derived from an EMBL/GenBank/DDBJ whole genome shotgun (WGS) entry which is preliminary data.</text>
</comment>
<dbReference type="Pfam" id="PF02706">
    <property type="entry name" value="Wzz"/>
    <property type="match status" value="1"/>
</dbReference>
<dbReference type="EMBL" id="JAHRWL010000001">
    <property type="protein sequence ID" value="MBV2359548.1"/>
    <property type="molecule type" value="Genomic_DNA"/>
</dbReference>
<dbReference type="PANTHER" id="PTHR32309">
    <property type="entry name" value="TYROSINE-PROTEIN KINASE"/>
    <property type="match status" value="1"/>
</dbReference>
<organism evidence="9 10">
    <name type="scientific">Thalassococcus arenae</name>
    <dbReference type="NCBI Taxonomy" id="2851652"/>
    <lineage>
        <taxon>Bacteria</taxon>
        <taxon>Pseudomonadati</taxon>
        <taxon>Pseudomonadota</taxon>
        <taxon>Alphaproteobacteria</taxon>
        <taxon>Rhodobacterales</taxon>
        <taxon>Roseobacteraceae</taxon>
        <taxon>Thalassococcus</taxon>
    </lineage>
</organism>
<keyword evidence="2" id="KW-1003">Cell membrane</keyword>
<evidence type="ECO:0000259" key="8">
    <source>
        <dbReference type="Pfam" id="PF02706"/>
    </source>
</evidence>
<accession>A0ABS6N6Y0</accession>
<proteinExistence type="predicted"/>
<evidence type="ECO:0000256" key="1">
    <source>
        <dbReference type="ARBA" id="ARBA00004651"/>
    </source>
</evidence>
<protein>
    <submittedName>
        <fullName evidence="9">Chain-length determining protein</fullName>
    </submittedName>
</protein>
<feature type="transmembrane region" description="Helical" evidence="7">
    <location>
        <begin position="342"/>
        <end position="361"/>
    </location>
</feature>
<keyword evidence="6" id="KW-0175">Coiled coil</keyword>
<dbReference type="InterPro" id="IPR003856">
    <property type="entry name" value="LPS_length_determ_N"/>
</dbReference>
<keyword evidence="5 7" id="KW-0472">Membrane</keyword>
<dbReference type="InterPro" id="IPR050445">
    <property type="entry name" value="Bact_polysacc_biosynth/exp"/>
</dbReference>
<evidence type="ECO:0000313" key="9">
    <source>
        <dbReference type="EMBL" id="MBV2359548.1"/>
    </source>
</evidence>